<dbReference type="InterPro" id="IPR043128">
    <property type="entry name" value="Rev_trsase/Diguanyl_cyclase"/>
</dbReference>
<keyword evidence="3" id="KW-0808">Transferase</keyword>
<dbReference type="PANTHER" id="PTHR37984">
    <property type="entry name" value="PROTEIN CBG26694"/>
    <property type="match status" value="1"/>
</dbReference>
<keyword evidence="4" id="KW-0548">Nucleotidyltransferase</keyword>
<evidence type="ECO:0000259" key="9">
    <source>
        <dbReference type="Pfam" id="PF00078"/>
    </source>
</evidence>
<keyword evidence="6" id="KW-0255">Endonuclease</keyword>
<keyword evidence="2" id="KW-0645">Protease</keyword>
<evidence type="ECO:0000256" key="3">
    <source>
        <dbReference type="ARBA" id="ARBA00022679"/>
    </source>
</evidence>
<proteinExistence type="predicted"/>
<dbReference type="FunFam" id="3.30.70.270:FF:000020">
    <property type="entry name" value="Transposon Tf2-6 polyprotein-like Protein"/>
    <property type="match status" value="1"/>
</dbReference>
<dbReference type="InterPro" id="IPR000477">
    <property type="entry name" value="RT_dom"/>
</dbReference>
<dbReference type="CDD" id="cd01647">
    <property type="entry name" value="RT_LTR"/>
    <property type="match status" value="1"/>
</dbReference>
<keyword evidence="8" id="KW-0695">RNA-directed DNA polymerase</keyword>
<dbReference type="Pfam" id="PF00078">
    <property type="entry name" value="RVT_1"/>
    <property type="match status" value="1"/>
</dbReference>
<dbReference type="FunFam" id="3.10.10.10:FF:000007">
    <property type="entry name" value="Retrovirus-related Pol polyprotein from transposon 17.6-like Protein"/>
    <property type="match status" value="1"/>
</dbReference>
<protein>
    <recommendedName>
        <fullName evidence="1">RNA-directed DNA polymerase</fullName>
        <ecNumber evidence="1">2.7.7.49</ecNumber>
    </recommendedName>
</protein>
<gene>
    <name evidence="10" type="primary">pol_3359</name>
    <name evidence="10" type="ORF">AVEN_156351_1</name>
</gene>
<dbReference type="EMBL" id="BGPR01010145">
    <property type="protein sequence ID" value="GBN44507.1"/>
    <property type="molecule type" value="Genomic_DNA"/>
</dbReference>
<dbReference type="GO" id="GO:0003964">
    <property type="term" value="F:RNA-directed DNA polymerase activity"/>
    <property type="evidence" value="ECO:0007669"/>
    <property type="project" value="UniProtKB-KW"/>
</dbReference>
<keyword evidence="7" id="KW-0378">Hydrolase</keyword>
<evidence type="ECO:0000256" key="4">
    <source>
        <dbReference type="ARBA" id="ARBA00022695"/>
    </source>
</evidence>
<dbReference type="Gene3D" id="3.30.70.270">
    <property type="match status" value="2"/>
</dbReference>
<dbReference type="Gene3D" id="3.10.10.10">
    <property type="entry name" value="HIV Type 1 Reverse Transcriptase, subunit A, domain 1"/>
    <property type="match status" value="1"/>
</dbReference>
<dbReference type="GO" id="GO:0004519">
    <property type="term" value="F:endonuclease activity"/>
    <property type="evidence" value="ECO:0007669"/>
    <property type="project" value="UniProtKB-KW"/>
</dbReference>
<evidence type="ECO:0000313" key="10">
    <source>
        <dbReference type="EMBL" id="GBN44507.1"/>
    </source>
</evidence>
<dbReference type="GO" id="GO:0008233">
    <property type="term" value="F:peptidase activity"/>
    <property type="evidence" value="ECO:0007669"/>
    <property type="project" value="UniProtKB-KW"/>
</dbReference>
<feature type="domain" description="Reverse transcriptase" evidence="9">
    <location>
        <begin position="146"/>
        <end position="239"/>
    </location>
</feature>
<dbReference type="InterPro" id="IPR043502">
    <property type="entry name" value="DNA/RNA_pol_sf"/>
</dbReference>
<dbReference type="GO" id="GO:0006508">
    <property type="term" value="P:proteolysis"/>
    <property type="evidence" value="ECO:0007669"/>
    <property type="project" value="UniProtKB-KW"/>
</dbReference>
<evidence type="ECO:0000256" key="7">
    <source>
        <dbReference type="ARBA" id="ARBA00022801"/>
    </source>
</evidence>
<dbReference type="SUPFAM" id="SSF56672">
    <property type="entry name" value="DNA/RNA polymerases"/>
    <property type="match status" value="1"/>
</dbReference>
<evidence type="ECO:0000256" key="8">
    <source>
        <dbReference type="ARBA" id="ARBA00022918"/>
    </source>
</evidence>
<evidence type="ECO:0000313" key="11">
    <source>
        <dbReference type="Proteomes" id="UP000499080"/>
    </source>
</evidence>
<comment type="caution">
    <text evidence="10">The sequence shown here is derived from an EMBL/GenBank/DDBJ whole genome shotgun (WGS) entry which is preliminary data.</text>
</comment>
<keyword evidence="5" id="KW-0540">Nuclease</keyword>
<name>A0A4Y2P2H3_ARAVE</name>
<evidence type="ECO:0000256" key="6">
    <source>
        <dbReference type="ARBA" id="ARBA00022759"/>
    </source>
</evidence>
<evidence type="ECO:0000256" key="2">
    <source>
        <dbReference type="ARBA" id="ARBA00022670"/>
    </source>
</evidence>
<organism evidence="10 11">
    <name type="scientific">Araneus ventricosus</name>
    <name type="common">Orbweaver spider</name>
    <name type="synonym">Epeira ventricosa</name>
    <dbReference type="NCBI Taxonomy" id="182803"/>
    <lineage>
        <taxon>Eukaryota</taxon>
        <taxon>Metazoa</taxon>
        <taxon>Ecdysozoa</taxon>
        <taxon>Arthropoda</taxon>
        <taxon>Chelicerata</taxon>
        <taxon>Arachnida</taxon>
        <taxon>Araneae</taxon>
        <taxon>Araneomorphae</taxon>
        <taxon>Entelegynae</taxon>
        <taxon>Araneoidea</taxon>
        <taxon>Araneidae</taxon>
        <taxon>Araneus</taxon>
    </lineage>
</organism>
<dbReference type="PANTHER" id="PTHR37984:SF5">
    <property type="entry name" value="PROTEIN NYNRIN-LIKE"/>
    <property type="match status" value="1"/>
</dbReference>
<dbReference type="AlphaFoldDB" id="A0A4Y2P2H3"/>
<dbReference type="Proteomes" id="UP000499080">
    <property type="component" value="Unassembled WGS sequence"/>
</dbReference>
<dbReference type="EC" id="2.7.7.49" evidence="1"/>
<dbReference type="InterPro" id="IPR050951">
    <property type="entry name" value="Retrovirus_Pol_polyprotein"/>
</dbReference>
<reference evidence="10 11" key="1">
    <citation type="journal article" date="2019" name="Sci. Rep.">
        <title>Orb-weaving spider Araneus ventricosus genome elucidates the spidroin gene catalogue.</title>
        <authorList>
            <person name="Kono N."/>
            <person name="Nakamura H."/>
            <person name="Ohtoshi R."/>
            <person name="Moran D.A.P."/>
            <person name="Shinohara A."/>
            <person name="Yoshida Y."/>
            <person name="Fujiwara M."/>
            <person name="Mori M."/>
            <person name="Tomita M."/>
            <person name="Arakawa K."/>
        </authorList>
    </citation>
    <scope>NUCLEOTIDE SEQUENCE [LARGE SCALE GENOMIC DNA]</scope>
</reference>
<accession>A0A4Y2P2H3</accession>
<sequence length="389" mass="43454">MADGIMAASTNTVAIRAPIIGEDFLCHFGLLVDIRQGRLIDPLTKLQSRGTVQCGKGADIKTISGDTEFHQLLSEFLSLTETSLTRQAKLDIKHCIQTTGLPVFSRPRRLPLDKLKAAKQEFEFLVATGICRPSKSCWASPLHVVTKSNGDWRPCGDYRKLNSVTVPDRHPVPHIQDCLQVLEGKKIFSTLDLAKACHQIPVLEEDVPKTAVATPFGLFEFHYMPFGLSNAAATFQRLVLCVLVTPESDIQHLEHLKQVFQRFEEYGVRRNASKCVLVKSSVKFLGYIVTPEGITPLPEKVSAITDFPEPSTVKEFRRFLALINFYRRFVPNAARTQAVLNAYLKGAKKNDKTSITWTEEAKNAFEKCKHDLAEATVFCTSLLLTPLLL</sequence>
<dbReference type="OrthoDB" id="6436542at2759"/>
<keyword evidence="11" id="KW-1185">Reference proteome</keyword>
<evidence type="ECO:0000256" key="5">
    <source>
        <dbReference type="ARBA" id="ARBA00022722"/>
    </source>
</evidence>
<evidence type="ECO:0000256" key="1">
    <source>
        <dbReference type="ARBA" id="ARBA00012493"/>
    </source>
</evidence>